<dbReference type="Gene3D" id="1.10.238.10">
    <property type="entry name" value="EF-hand"/>
    <property type="match status" value="1"/>
</dbReference>
<dbReference type="PROSITE" id="PS50222">
    <property type="entry name" value="EF_HAND_2"/>
    <property type="match status" value="1"/>
</dbReference>
<dbReference type="PROSITE" id="PS00018">
    <property type="entry name" value="EF_HAND_1"/>
    <property type="match status" value="2"/>
</dbReference>
<proteinExistence type="predicted"/>
<dbReference type="InterPro" id="IPR002048">
    <property type="entry name" value="EF_hand_dom"/>
</dbReference>
<dbReference type="Proteomes" id="UP000694888">
    <property type="component" value="Unplaced"/>
</dbReference>
<dbReference type="SUPFAM" id="SSF47473">
    <property type="entry name" value="EF-hand"/>
    <property type="match status" value="1"/>
</dbReference>
<dbReference type="InterPro" id="IPR018247">
    <property type="entry name" value="EF_Hand_1_Ca_BS"/>
</dbReference>
<keyword evidence="1" id="KW-0106">Calcium</keyword>
<dbReference type="RefSeq" id="XP_012938747.1">
    <property type="nucleotide sequence ID" value="XM_013083293.1"/>
</dbReference>
<gene>
    <name evidence="5" type="primary">LOC101861127</name>
</gene>
<keyword evidence="4" id="KW-1185">Reference proteome</keyword>
<feature type="signal peptide" evidence="2">
    <location>
        <begin position="1"/>
        <end position="23"/>
    </location>
</feature>
<evidence type="ECO:0000259" key="3">
    <source>
        <dbReference type="PROSITE" id="PS50222"/>
    </source>
</evidence>
<evidence type="ECO:0000256" key="2">
    <source>
        <dbReference type="SAM" id="SignalP"/>
    </source>
</evidence>
<organism evidence="4 5">
    <name type="scientific">Aplysia californica</name>
    <name type="common">California sea hare</name>
    <dbReference type="NCBI Taxonomy" id="6500"/>
    <lineage>
        <taxon>Eukaryota</taxon>
        <taxon>Metazoa</taxon>
        <taxon>Spiralia</taxon>
        <taxon>Lophotrochozoa</taxon>
        <taxon>Mollusca</taxon>
        <taxon>Gastropoda</taxon>
        <taxon>Heterobranchia</taxon>
        <taxon>Euthyneura</taxon>
        <taxon>Tectipleura</taxon>
        <taxon>Aplysiida</taxon>
        <taxon>Aplysioidea</taxon>
        <taxon>Aplysiidae</taxon>
        <taxon>Aplysia</taxon>
    </lineage>
</organism>
<reference evidence="5" key="1">
    <citation type="submission" date="2025-08" db="UniProtKB">
        <authorList>
            <consortium name="RefSeq"/>
        </authorList>
    </citation>
    <scope>IDENTIFICATION</scope>
</reference>
<evidence type="ECO:0000313" key="5">
    <source>
        <dbReference type="RefSeq" id="XP_012938747.1"/>
    </source>
</evidence>
<dbReference type="GeneID" id="101861127"/>
<protein>
    <submittedName>
        <fullName evidence="5">Uncharacterized protein LOC101861127</fullName>
    </submittedName>
</protein>
<keyword evidence="2" id="KW-0732">Signal</keyword>
<dbReference type="InterPro" id="IPR011992">
    <property type="entry name" value="EF-hand-dom_pair"/>
</dbReference>
<feature type="domain" description="EF-hand" evidence="3">
    <location>
        <begin position="52"/>
        <end position="87"/>
    </location>
</feature>
<name>A0ABM1A176_APLCA</name>
<sequence>MTSFPLFLATLCVGVPLMVVGQAVPEIDGNSLTSRIVRLVKGIDGNQNGVIEPCEVEDDLFSHYDTDRDGCVSLGEWRPPLTKLGFTQDTADVMFSGAKNISGPTTCTGVPTFGSTEDQVSASLMLSALVEAIVGMCEQDMDRYRTNSDCRQIPLTCQFSRIACYNYACADFVFNKAAARVGVFPYLAAATPRWSKWAPFTDAFTKFVHFHDRDGNGEISSWEFLQVAQSEDLNEDKCLDQTEFLAAFVRAQCGGYGLTEETAVATFRMLRGNGTVGGPSCDGLPFSMFEKLTLKTSDFIDNNLMTLINMCEADRQLYTENRDCSHLLVTCTTSRYSHSRACRYYVDMVTQGLFSFDY</sequence>
<feature type="chain" id="PRO_5046650734" evidence="2">
    <location>
        <begin position="24"/>
        <end position="358"/>
    </location>
</feature>
<evidence type="ECO:0000313" key="4">
    <source>
        <dbReference type="Proteomes" id="UP000694888"/>
    </source>
</evidence>
<accession>A0ABM1A176</accession>
<evidence type="ECO:0000256" key="1">
    <source>
        <dbReference type="ARBA" id="ARBA00022837"/>
    </source>
</evidence>